<keyword evidence="6" id="KW-0964">Secreted</keyword>
<protein>
    <recommendedName>
        <fullName evidence="5">pectate lyase</fullName>
        <ecNumber evidence="5">4.2.2.2</ecNumber>
    </recommendedName>
</protein>
<sequence length="120" mass="12740">MMRLVAGPKVGGSSINEKDSPILFLEPGITISNVIIGKPGAKGIWCKGSCTLQNVCQSLLLWLCNSKQISYICEAYKGTYDYSEISGTGPKPVLSEGIPVGYPLNGTTCKDPSAKIDILS</sequence>
<dbReference type="InterPro" id="IPR004898">
    <property type="entry name" value="Pectate_lyase_PlyH/PlyE-like"/>
</dbReference>
<accession>A0A915EIM0</accession>
<evidence type="ECO:0000313" key="12">
    <source>
        <dbReference type="WBParaSite" id="jg6390"/>
    </source>
</evidence>
<name>A0A915EIM0_9BILA</name>
<evidence type="ECO:0000256" key="8">
    <source>
        <dbReference type="ARBA" id="ARBA00022837"/>
    </source>
</evidence>
<evidence type="ECO:0000256" key="9">
    <source>
        <dbReference type="ARBA" id="ARBA00023239"/>
    </source>
</evidence>
<dbReference type="AlphaFoldDB" id="A0A915EIM0"/>
<keyword evidence="11" id="KW-1185">Reference proteome</keyword>
<comment type="function">
    <text evidence="10">Pectinolytic enzyme consist of four classes of enzymes: pectin lyase, polygalacturonase, pectin methylesterase and rhamnogalacturonase. Among pectinolytic enzymes, pectin lyase is the most important in depolymerization of pectin, since it cleaves internal glycosidic bonds of highly methylated pectins. Favors pectate, the anion, over pectin, the methyl ester.</text>
</comment>
<dbReference type="WBParaSite" id="jg6390">
    <property type="protein sequence ID" value="jg6390"/>
    <property type="gene ID" value="jg6390"/>
</dbReference>
<evidence type="ECO:0000256" key="3">
    <source>
        <dbReference type="ARBA" id="ARBA00004613"/>
    </source>
</evidence>
<comment type="catalytic activity">
    <reaction evidence="1">
        <text>Eliminative cleavage of (1-&gt;4)-alpha-D-galacturonan to give oligosaccharides with 4-deoxy-alpha-D-galact-4-enuronosyl groups at their non-reducing ends.</text>
        <dbReference type="EC" id="4.2.2.2"/>
    </reaction>
</comment>
<dbReference type="SUPFAM" id="SSF51126">
    <property type="entry name" value="Pectin lyase-like"/>
    <property type="match status" value="1"/>
</dbReference>
<comment type="similarity">
    <text evidence="4">Belongs to the polysaccharide lyase 3 family.</text>
</comment>
<evidence type="ECO:0000256" key="7">
    <source>
        <dbReference type="ARBA" id="ARBA00022729"/>
    </source>
</evidence>
<dbReference type="Pfam" id="PF03211">
    <property type="entry name" value="Pectate_lyase"/>
    <property type="match status" value="1"/>
</dbReference>
<keyword evidence="8" id="KW-0106">Calcium</keyword>
<organism evidence="11 12">
    <name type="scientific">Ditylenchus dipsaci</name>
    <dbReference type="NCBI Taxonomy" id="166011"/>
    <lineage>
        <taxon>Eukaryota</taxon>
        <taxon>Metazoa</taxon>
        <taxon>Ecdysozoa</taxon>
        <taxon>Nematoda</taxon>
        <taxon>Chromadorea</taxon>
        <taxon>Rhabditida</taxon>
        <taxon>Tylenchina</taxon>
        <taxon>Tylenchomorpha</taxon>
        <taxon>Sphaerularioidea</taxon>
        <taxon>Anguinidae</taxon>
        <taxon>Anguininae</taxon>
        <taxon>Ditylenchus</taxon>
    </lineage>
</organism>
<dbReference type="GO" id="GO:0005576">
    <property type="term" value="C:extracellular region"/>
    <property type="evidence" value="ECO:0007669"/>
    <property type="project" value="UniProtKB-SubCell"/>
</dbReference>
<dbReference type="InterPro" id="IPR012334">
    <property type="entry name" value="Pectin_lyas_fold"/>
</dbReference>
<comment type="subcellular location">
    <subcellularLocation>
        <location evidence="3">Secreted</location>
    </subcellularLocation>
</comment>
<evidence type="ECO:0000256" key="5">
    <source>
        <dbReference type="ARBA" id="ARBA00012272"/>
    </source>
</evidence>
<comment type="cofactor">
    <cofactor evidence="2">
        <name>Ca(2+)</name>
        <dbReference type="ChEBI" id="CHEBI:29108"/>
    </cofactor>
</comment>
<evidence type="ECO:0000256" key="10">
    <source>
        <dbReference type="ARBA" id="ARBA00025679"/>
    </source>
</evidence>
<reference evidence="12" key="1">
    <citation type="submission" date="2022-11" db="UniProtKB">
        <authorList>
            <consortium name="WormBaseParasite"/>
        </authorList>
    </citation>
    <scope>IDENTIFICATION</scope>
</reference>
<evidence type="ECO:0000256" key="6">
    <source>
        <dbReference type="ARBA" id="ARBA00022525"/>
    </source>
</evidence>
<keyword evidence="9" id="KW-0456">Lyase</keyword>
<evidence type="ECO:0000313" key="11">
    <source>
        <dbReference type="Proteomes" id="UP000887574"/>
    </source>
</evidence>
<dbReference type="GO" id="GO:0030570">
    <property type="term" value="F:pectate lyase activity"/>
    <property type="evidence" value="ECO:0007669"/>
    <property type="project" value="UniProtKB-EC"/>
</dbReference>
<dbReference type="InterPro" id="IPR011050">
    <property type="entry name" value="Pectin_lyase_fold/virulence"/>
</dbReference>
<dbReference type="Proteomes" id="UP000887574">
    <property type="component" value="Unplaced"/>
</dbReference>
<evidence type="ECO:0000256" key="2">
    <source>
        <dbReference type="ARBA" id="ARBA00001913"/>
    </source>
</evidence>
<dbReference type="EC" id="4.2.2.2" evidence="5"/>
<evidence type="ECO:0000256" key="4">
    <source>
        <dbReference type="ARBA" id="ARBA00006463"/>
    </source>
</evidence>
<dbReference type="Gene3D" id="2.160.20.10">
    <property type="entry name" value="Single-stranded right-handed beta-helix, Pectin lyase-like"/>
    <property type="match status" value="1"/>
</dbReference>
<evidence type="ECO:0000256" key="1">
    <source>
        <dbReference type="ARBA" id="ARBA00000695"/>
    </source>
</evidence>
<keyword evidence="7" id="KW-0732">Signal</keyword>
<proteinExistence type="inferred from homology"/>